<dbReference type="EMBL" id="JACTNZ010000007">
    <property type="protein sequence ID" value="KAG5541848.1"/>
    <property type="molecule type" value="Genomic_DNA"/>
</dbReference>
<dbReference type="Proteomes" id="UP000823749">
    <property type="component" value="Chromosome 7"/>
</dbReference>
<reference evidence="1" key="1">
    <citation type="submission" date="2020-08" db="EMBL/GenBank/DDBJ databases">
        <title>Plant Genome Project.</title>
        <authorList>
            <person name="Zhang R.-G."/>
        </authorList>
    </citation>
    <scope>NUCLEOTIDE SEQUENCE</scope>
    <source>
        <strain evidence="1">WSP0</strain>
        <tissue evidence="1">Leaf</tissue>
    </source>
</reference>
<keyword evidence="2" id="KW-1185">Reference proteome</keyword>
<comment type="caution">
    <text evidence="1">The sequence shown here is derived from an EMBL/GenBank/DDBJ whole genome shotgun (WGS) entry which is preliminary data.</text>
</comment>
<evidence type="ECO:0000313" key="1">
    <source>
        <dbReference type="EMBL" id="KAG5541848.1"/>
    </source>
</evidence>
<name>A0AAV6JP29_9ERIC</name>
<protein>
    <submittedName>
        <fullName evidence="1">Uncharacterized protein</fullName>
    </submittedName>
</protein>
<sequence>MLVAGFRVDRTIIYITLMEERKNVPTSEKESLVDEKTILGSGIAPINEAHANAIAAYERELEDKHPKLLHN</sequence>
<accession>A0AAV6JP29</accession>
<evidence type="ECO:0000313" key="2">
    <source>
        <dbReference type="Proteomes" id="UP000823749"/>
    </source>
</evidence>
<proteinExistence type="predicted"/>
<organism evidence="1 2">
    <name type="scientific">Rhododendron griersonianum</name>
    <dbReference type="NCBI Taxonomy" id="479676"/>
    <lineage>
        <taxon>Eukaryota</taxon>
        <taxon>Viridiplantae</taxon>
        <taxon>Streptophyta</taxon>
        <taxon>Embryophyta</taxon>
        <taxon>Tracheophyta</taxon>
        <taxon>Spermatophyta</taxon>
        <taxon>Magnoliopsida</taxon>
        <taxon>eudicotyledons</taxon>
        <taxon>Gunneridae</taxon>
        <taxon>Pentapetalae</taxon>
        <taxon>asterids</taxon>
        <taxon>Ericales</taxon>
        <taxon>Ericaceae</taxon>
        <taxon>Ericoideae</taxon>
        <taxon>Rhodoreae</taxon>
        <taxon>Rhododendron</taxon>
    </lineage>
</organism>
<gene>
    <name evidence="1" type="ORF">RHGRI_021631</name>
</gene>
<dbReference type="AlphaFoldDB" id="A0AAV6JP29"/>